<dbReference type="PANTHER" id="PTHR33164:SF43">
    <property type="entry name" value="HTH-TYPE TRANSCRIPTIONAL REPRESSOR YETL"/>
    <property type="match status" value="1"/>
</dbReference>
<keyword evidence="3" id="KW-1185">Reference proteome</keyword>
<dbReference type="InterPro" id="IPR036388">
    <property type="entry name" value="WH-like_DNA-bd_sf"/>
</dbReference>
<dbReference type="InterPro" id="IPR000835">
    <property type="entry name" value="HTH_MarR-typ"/>
</dbReference>
<accession>A0ABS5TRK7</accession>
<proteinExistence type="predicted"/>
<dbReference type="Pfam" id="PF01047">
    <property type="entry name" value="MarR"/>
    <property type="match status" value="1"/>
</dbReference>
<dbReference type="InterPro" id="IPR039422">
    <property type="entry name" value="MarR/SlyA-like"/>
</dbReference>
<dbReference type="PRINTS" id="PR00598">
    <property type="entry name" value="HTHMARR"/>
</dbReference>
<evidence type="ECO:0000259" key="1">
    <source>
        <dbReference type="PROSITE" id="PS50995"/>
    </source>
</evidence>
<dbReference type="PANTHER" id="PTHR33164">
    <property type="entry name" value="TRANSCRIPTIONAL REGULATOR, MARR FAMILY"/>
    <property type="match status" value="1"/>
</dbReference>
<dbReference type="SMART" id="SM00347">
    <property type="entry name" value="HTH_MARR"/>
    <property type="match status" value="1"/>
</dbReference>
<protein>
    <submittedName>
        <fullName evidence="2">Winged helix-turn-helix transcriptional regulator</fullName>
    </submittedName>
</protein>
<dbReference type="PROSITE" id="PS50995">
    <property type="entry name" value="HTH_MARR_2"/>
    <property type="match status" value="1"/>
</dbReference>
<feature type="domain" description="HTH marR-type" evidence="1">
    <location>
        <begin position="4"/>
        <end position="136"/>
    </location>
</feature>
<dbReference type="InterPro" id="IPR036390">
    <property type="entry name" value="WH_DNA-bd_sf"/>
</dbReference>
<name>A0ABS5TRK7_9ACTN</name>
<dbReference type="Proteomes" id="UP001197247">
    <property type="component" value="Unassembled WGS sequence"/>
</dbReference>
<evidence type="ECO:0000313" key="3">
    <source>
        <dbReference type="Proteomes" id="UP001197247"/>
    </source>
</evidence>
<gene>
    <name evidence="2" type="ORF">KIH74_31095</name>
</gene>
<dbReference type="SUPFAM" id="SSF46785">
    <property type="entry name" value="Winged helix' DNA-binding domain"/>
    <property type="match status" value="1"/>
</dbReference>
<dbReference type="EMBL" id="JAHBAY010000017">
    <property type="protein sequence ID" value="MBT0773434.1"/>
    <property type="molecule type" value="Genomic_DNA"/>
</dbReference>
<dbReference type="Gene3D" id="1.10.10.10">
    <property type="entry name" value="Winged helix-like DNA-binding domain superfamily/Winged helix DNA-binding domain"/>
    <property type="match status" value="1"/>
</dbReference>
<sequence>METNGDISRMVARVARAHSAVASTLLHVMGLYPGQELLLQQLWESDHRTQADLTAALGLDASTVTRTVQCLGRSGLLTRAPSATDRRAVIVSLTPAGHALRELIEEYWESLGAAATRDMSPRQRAAALVLLNRIEGNLSRSADQPSTSRT</sequence>
<evidence type="ECO:0000313" key="2">
    <source>
        <dbReference type="EMBL" id="MBT0773434.1"/>
    </source>
</evidence>
<organism evidence="2 3">
    <name type="scientific">Kineosporia corallincola</name>
    <dbReference type="NCBI Taxonomy" id="2835133"/>
    <lineage>
        <taxon>Bacteria</taxon>
        <taxon>Bacillati</taxon>
        <taxon>Actinomycetota</taxon>
        <taxon>Actinomycetes</taxon>
        <taxon>Kineosporiales</taxon>
        <taxon>Kineosporiaceae</taxon>
        <taxon>Kineosporia</taxon>
    </lineage>
</organism>
<reference evidence="2 3" key="1">
    <citation type="submission" date="2021-05" db="EMBL/GenBank/DDBJ databases">
        <title>Kineosporia and Streptomyces sp. nov. two new marine actinobacteria isolated from Coral.</title>
        <authorList>
            <person name="Buangrab K."/>
            <person name="Sutthacheep M."/>
            <person name="Yeemin T."/>
            <person name="Harunari E."/>
            <person name="Igarashi Y."/>
            <person name="Kanchanasin P."/>
            <person name="Tanasupawat S."/>
            <person name="Phongsopitanun W."/>
        </authorList>
    </citation>
    <scope>NUCLEOTIDE SEQUENCE [LARGE SCALE GENOMIC DNA]</scope>
    <source>
        <strain evidence="2 3">J2-2</strain>
    </source>
</reference>
<comment type="caution">
    <text evidence="2">The sequence shown here is derived from an EMBL/GenBank/DDBJ whole genome shotgun (WGS) entry which is preliminary data.</text>
</comment>
<dbReference type="RefSeq" id="WP_214159975.1">
    <property type="nucleotide sequence ID" value="NZ_JAHBAY010000017.1"/>
</dbReference>